<reference evidence="6 7" key="1">
    <citation type="journal article" date="2022" name="G3 (Bethesda)">
        <title>Enemy or ally: a genomic approach to elucidate the lifestyle of Phyllosticta citrichinaensis.</title>
        <authorList>
            <person name="Buijs V.A."/>
            <person name="Groenewald J.Z."/>
            <person name="Haridas S."/>
            <person name="LaButti K.M."/>
            <person name="Lipzen A."/>
            <person name="Martin F.M."/>
            <person name="Barry K."/>
            <person name="Grigoriev I.V."/>
            <person name="Crous P.W."/>
            <person name="Seidl M.F."/>
        </authorList>
    </citation>
    <scope>NUCLEOTIDE SEQUENCE [LARGE SCALE GENOMIC DNA]</scope>
    <source>
        <strain evidence="6 7">CBS 129764</strain>
    </source>
</reference>
<feature type="compositionally biased region" description="Low complexity" evidence="5">
    <location>
        <begin position="39"/>
        <end position="68"/>
    </location>
</feature>
<feature type="compositionally biased region" description="Low complexity" evidence="5">
    <location>
        <begin position="196"/>
        <end position="208"/>
    </location>
</feature>
<proteinExistence type="inferred from homology"/>
<evidence type="ECO:0000256" key="3">
    <source>
        <dbReference type="ARBA" id="ARBA00021321"/>
    </source>
</evidence>
<name>A0ABR1XR86_9PEZI</name>
<accession>A0ABR1XR86</accession>
<dbReference type="Pfam" id="PF15341">
    <property type="entry name" value="SLX9"/>
    <property type="match status" value="1"/>
</dbReference>
<comment type="subcellular location">
    <subcellularLocation>
        <location evidence="1">Nucleus</location>
        <location evidence="1">Nucleolus</location>
    </subcellularLocation>
</comment>
<comment type="similarity">
    <text evidence="2">Belongs to the SLX9 family.</text>
</comment>
<feature type="compositionally biased region" description="Polar residues" evidence="5">
    <location>
        <begin position="1"/>
        <end position="26"/>
    </location>
</feature>
<evidence type="ECO:0000313" key="6">
    <source>
        <dbReference type="EMBL" id="KAK8164016.1"/>
    </source>
</evidence>
<dbReference type="EMBL" id="JBBWUH010000006">
    <property type="protein sequence ID" value="KAK8164016.1"/>
    <property type="molecule type" value="Genomic_DNA"/>
</dbReference>
<feature type="region of interest" description="Disordered" evidence="5">
    <location>
        <begin position="1"/>
        <end position="106"/>
    </location>
</feature>
<organism evidence="6 7">
    <name type="scientific">Phyllosticta citrichinensis</name>
    <dbReference type="NCBI Taxonomy" id="1130410"/>
    <lineage>
        <taxon>Eukaryota</taxon>
        <taxon>Fungi</taxon>
        <taxon>Dikarya</taxon>
        <taxon>Ascomycota</taxon>
        <taxon>Pezizomycotina</taxon>
        <taxon>Dothideomycetes</taxon>
        <taxon>Dothideomycetes incertae sedis</taxon>
        <taxon>Botryosphaeriales</taxon>
        <taxon>Phyllostictaceae</taxon>
        <taxon>Phyllosticta</taxon>
    </lineage>
</organism>
<evidence type="ECO:0000256" key="5">
    <source>
        <dbReference type="SAM" id="MobiDB-lite"/>
    </source>
</evidence>
<evidence type="ECO:0000256" key="2">
    <source>
        <dbReference type="ARBA" id="ARBA00011022"/>
    </source>
</evidence>
<feature type="region of interest" description="Disordered" evidence="5">
    <location>
        <begin position="187"/>
        <end position="227"/>
    </location>
</feature>
<sequence length="242" mass="25594">MNPVQISPDSTTPEQNLGHRSSSSQIAMAPVTKRKSLRSKAAAASKPTTSSTTTPAPETTETPFPSFASSKRDKRSIKHSLLLSKITKSAPGSAAGKKRRRPNKKLVTTLDALADALPDGSDAAAVAQDSAGAEGGDGGAAAAHVDVPGAQARIIVKNRSLKSRPGALKRKAAIEARERQRFEQNLAEMAKGVPAQQRQQQQQQQQPQDVGMAEAPPTAEASSTADRWKALRAFIGGTMERR</sequence>
<comment type="caution">
    <text evidence="6">The sequence shown here is derived from an EMBL/GenBank/DDBJ whole genome shotgun (WGS) entry which is preliminary data.</text>
</comment>
<dbReference type="Proteomes" id="UP001456524">
    <property type="component" value="Unassembled WGS sequence"/>
</dbReference>
<evidence type="ECO:0000313" key="7">
    <source>
        <dbReference type="Proteomes" id="UP001456524"/>
    </source>
</evidence>
<gene>
    <name evidence="6" type="ORF">IWX90DRAFT_487325</name>
</gene>
<protein>
    <recommendedName>
        <fullName evidence="3">Ribosome biogenesis protein SLX9</fullName>
    </recommendedName>
</protein>
<evidence type="ECO:0000256" key="1">
    <source>
        <dbReference type="ARBA" id="ARBA00004604"/>
    </source>
</evidence>
<dbReference type="InterPro" id="IPR028160">
    <property type="entry name" value="Slx9-like"/>
</dbReference>
<evidence type="ECO:0000256" key="4">
    <source>
        <dbReference type="ARBA" id="ARBA00023242"/>
    </source>
</evidence>
<keyword evidence="7" id="KW-1185">Reference proteome</keyword>
<keyword evidence="4" id="KW-0539">Nucleus</keyword>